<keyword evidence="6" id="KW-1185">Reference proteome</keyword>
<dbReference type="InterPro" id="IPR005650">
    <property type="entry name" value="BlaI_family"/>
</dbReference>
<dbReference type="SUPFAM" id="SSF46785">
    <property type="entry name" value="Winged helix' DNA-binding domain"/>
    <property type="match status" value="1"/>
</dbReference>
<dbReference type="GeneID" id="98660512"/>
<reference evidence="5 6" key="1">
    <citation type="submission" date="2021-10" db="EMBL/GenBank/DDBJ databases">
        <title>Anaerobic single-cell dispensing facilitates the cultivation of human gut bacteria.</title>
        <authorList>
            <person name="Afrizal A."/>
        </authorList>
    </citation>
    <scope>NUCLEOTIDE SEQUENCE [LARGE SCALE GENOMIC DNA]</scope>
    <source>
        <strain evidence="5 6">CLA-AA-H270</strain>
    </source>
</reference>
<name>A0AAW4W4T5_9FIRM</name>
<gene>
    <name evidence="5" type="ORF">LKD22_12450</name>
</gene>
<evidence type="ECO:0000313" key="5">
    <source>
        <dbReference type="EMBL" id="MCC2177921.1"/>
    </source>
</evidence>
<dbReference type="RefSeq" id="WP_195387645.1">
    <property type="nucleotide sequence ID" value="NZ_JAJEPX010000074.1"/>
</dbReference>
<keyword evidence="2" id="KW-0805">Transcription regulation</keyword>
<dbReference type="Pfam" id="PF03965">
    <property type="entry name" value="Penicillinase_R"/>
    <property type="match status" value="1"/>
</dbReference>
<sequence>MKKYNLSNSEEILMNMLWKENAPLTVSQLSEKITEADWKPNYVDKLVKQLVKKGMVKADGIQQDRFYRSQQFVPCLTKDEFLANMLEEQGVNNALFARIAVALFKKDRKQRTPEQDEKLISELEKMVDEYEAQIEEKSKEK</sequence>
<dbReference type="Gene3D" id="1.10.10.10">
    <property type="entry name" value="Winged helix-like DNA-binding domain superfamily/Winged helix DNA-binding domain"/>
    <property type="match status" value="1"/>
</dbReference>
<dbReference type="Proteomes" id="UP001298753">
    <property type="component" value="Unassembled WGS sequence"/>
</dbReference>
<comment type="similarity">
    <text evidence="1">Belongs to the BlaI transcriptional regulatory family.</text>
</comment>
<evidence type="ECO:0000256" key="3">
    <source>
        <dbReference type="ARBA" id="ARBA00023125"/>
    </source>
</evidence>
<evidence type="ECO:0000256" key="2">
    <source>
        <dbReference type="ARBA" id="ARBA00023015"/>
    </source>
</evidence>
<dbReference type="InterPro" id="IPR036390">
    <property type="entry name" value="WH_DNA-bd_sf"/>
</dbReference>
<keyword evidence="4" id="KW-0804">Transcription</keyword>
<protein>
    <submittedName>
        <fullName evidence="5">BlaI/MecI/CopY family transcriptional regulator</fullName>
    </submittedName>
</protein>
<dbReference type="InterPro" id="IPR036388">
    <property type="entry name" value="WH-like_DNA-bd_sf"/>
</dbReference>
<proteinExistence type="inferred from homology"/>
<accession>A0AAW4W4T5</accession>
<dbReference type="GO" id="GO:0045892">
    <property type="term" value="P:negative regulation of DNA-templated transcription"/>
    <property type="evidence" value="ECO:0007669"/>
    <property type="project" value="InterPro"/>
</dbReference>
<evidence type="ECO:0000313" key="6">
    <source>
        <dbReference type="Proteomes" id="UP001298753"/>
    </source>
</evidence>
<evidence type="ECO:0000256" key="1">
    <source>
        <dbReference type="ARBA" id="ARBA00011046"/>
    </source>
</evidence>
<evidence type="ECO:0000256" key="4">
    <source>
        <dbReference type="ARBA" id="ARBA00023163"/>
    </source>
</evidence>
<organism evidence="5 6">
    <name type="scientific">Agathobaculum butyriciproducens</name>
    <dbReference type="NCBI Taxonomy" id="1628085"/>
    <lineage>
        <taxon>Bacteria</taxon>
        <taxon>Bacillati</taxon>
        <taxon>Bacillota</taxon>
        <taxon>Clostridia</taxon>
        <taxon>Eubacteriales</taxon>
        <taxon>Butyricicoccaceae</taxon>
        <taxon>Agathobaculum</taxon>
    </lineage>
</organism>
<dbReference type="AlphaFoldDB" id="A0AAW4W4T5"/>
<dbReference type="GO" id="GO:0003677">
    <property type="term" value="F:DNA binding"/>
    <property type="evidence" value="ECO:0007669"/>
    <property type="project" value="UniProtKB-KW"/>
</dbReference>
<keyword evidence="3" id="KW-0238">DNA-binding</keyword>
<dbReference type="EMBL" id="JAJEPX010000074">
    <property type="protein sequence ID" value="MCC2177921.1"/>
    <property type="molecule type" value="Genomic_DNA"/>
</dbReference>
<comment type="caution">
    <text evidence="5">The sequence shown here is derived from an EMBL/GenBank/DDBJ whole genome shotgun (WGS) entry which is preliminary data.</text>
</comment>